<dbReference type="RefSeq" id="WP_161315208.1">
    <property type="nucleotide sequence ID" value="NZ_WTUW01000002.1"/>
</dbReference>
<dbReference type="PANTHER" id="PTHR43802">
    <property type="entry name" value="ENOYL-COA HYDRATASE"/>
    <property type="match status" value="1"/>
</dbReference>
<keyword evidence="4" id="KW-1185">Reference proteome</keyword>
<dbReference type="Gene3D" id="3.90.226.10">
    <property type="entry name" value="2-enoyl-CoA Hydratase, Chain A, domain 1"/>
    <property type="match status" value="1"/>
</dbReference>
<gene>
    <name evidence="3" type="ORF">GQE98_08365</name>
</gene>
<dbReference type="InterPro" id="IPR018376">
    <property type="entry name" value="Enoyl-CoA_hyd/isom_CS"/>
</dbReference>
<dbReference type="GO" id="GO:0004300">
    <property type="term" value="F:enoyl-CoA hydratase activity"/>
    <property type="evidence" value="ECO:0007669"/>
    <property type="project" value="UniProtKB-EC"/>
</dbReference>
<evidence type="ECO:0000256" key="1">
    <source>
        <dbReference type="ARBA" id="ARBA00005254"/>
    </source>
</evidence>
<dbReference type="Proteomes" id="UP000476030">
    <property type="component" value="Unassembled WGS sequence"/>
</dbReference>
<proteinExistence type="inferred from homology"/>
<accession>A0A6L8W676</accession>
<organism evidence="3 4">
    <name type="scientific">Sneathiella litorea</name>
    <dbReference type="NCBI Taxonomy" id="2606216"/>
    <lineage>
        <taxon>Bacteria</taxon>
        <taxon>Pseudomonadati</taxon>
        <taxon>Pseudomonadota</taxon>
        <taxon>Alphaproteobacteria</taxon>
        <taxon>Sneathiellales</taxon>
        <taxon>Sneathiellaceae</taxon>
        <taxon>Sneathiella</taxon>
    </lineage>
</organism>
<reference evidence="3 4" key="1">
    <citation type="submission" date="2019-12" db="EMBL/GenBank/DDBJ databases">
        <title>Snethiella sp. nov. sp. isolated from sea sand.</title>
        <authorList>
            <person name="Kim J."/>
            <person name="Jeong S.E."/>
            <person name="Jung H.S."/>
            <person name="Jeon C.O."/>
        </authorList>
    </citation>
    <scope>NUCLEOTIDE SEQUENCE [LARGE SCALE GENOMIC DNA]</scope>
    <source>
        <strain evidence="3 4">DP05</strain>
    </source>
</reference>
<protein>
    <submittedName>
        <fullName evidence="3">Enoyl-CoA hydratase</fullName>
        <ecNumber evidence="3">4.2.1.17</ecNumber>
    </submittedName>
</protein>
<dbReference type="AlphaFoldDB" id="A0A6L8W676"/>
<dbReference type="SUPFAM" id="SSF52096">
    <property type="entry name" value="ClpP/crotonase"/>
    <property type="match status" value="1"/>
</dbReference>
<evidence type="ECO:0000256" key="2">
    <source>
        <dbReference type="RuleBase" id="RU003707"/>
    </source>
</evidence>
<evidence type="ECO:0000313" key="4">
    <source>
        <dbReference type="Proteomes" id="UP000476030"/>
    </source>
</evidence>
<keyword evidence="3" id="KW-0456">Lyase</keyword>
<dbReference type="InterPro" id="IPR029045">
    <property type="entry name" value="ClpP/crotonase-like_dom_sf"/>
</dbReference>
<dbReference type="PANTHER" id="PTHR43802:SF1">
    <property type="entry name" value="IP11341P-RELATED"/>
    <property type="match status" value="1"/>
</dbReference>
<evidence type="ECO:0000313" key="3">
    <source>
        <dbReference type="EMBL" id="MZR30646.1"/>
    </source>
</evidence>
<dbReference type="EC" id="4.2.1.17" evidence="3"/>
<dbReference type="PROSITE" id="PS00166">
    <property type="entry name" value="ENOYL_COA_HYDRATASE"/>
    <property type="match status" value="1"/>
</dbReference>
<sequence>MTYKTIRYETPSEHVARITLDRPEKRNAQSIELLYELNDAFDTAAHDNSIKVIVLAANGPHFSSGHDLSGDRDMSVYKTVTQWGGFDLPGAEGRHAREEEIYLGFCQRWRDIPKPTIAQVQGKVIAGGLMLVSICDLIVASDDATFSDPTVAFGVNGVEWFSHPWDFGLRKAKELLFTGGMMGAAEARSVGFVNHVVSLDDLEEFTSSLANRIASRPSMGLRLAKMAVNQAQDAQGFRNVMNSAMALHHVGHSHNQEKFGMAVDPSGADVIKREAKKG</sequence>
<dbReference type="EMBL" id="WTUW01000002">
    <property type="protein sequence ID" value="MZR30646.1"/>
    <property type="molecule type" value="Genomic_DNA"/>
</dbReference>
<dbReference type="Pfam" id="PF00378">
    <property type="entry name" value="ECH_1"/>
    <property type="match status" value="1"/>
</dbReference>
<dbReference type="CDD" id="cd06558">
    <property type="entry name" value="crotonase-like"/>
    <property type="match status" value="1"/>
</dbReference>
<comment type="similarity">
    <text evidence="1 2">Belongs to the enoyl-CoA hydratase/isomerase family.</text>
</comment>
<dbReference type="NCBIfam" id="NF006140">
    <property type="entry name" value="PRK08290.1"/>
    <property type="match status" value="1"/>
</dbReference>
<dbReference type="InterPro" id="IPR001753">
    <property type="entry name" value="Enoyl-CoA_hydra/iso"/>
</dbReference>
<comment type="caution">
    <text evidence="3">The sequence shown here is derived from an EMBL/GenBank/DDBJ whole genome shotgun (WGS) entry which is preliminary data.</text>
</comment>
<name>A0A6L8W676_9PROT</name>